<evidence type="ECO:0000256" key="1">
    <source>
        <dbReference type="PROSITE-ProRule" id="PRU00047"/>
    </source>
</evidence>
<gene>
    <name evidence="3" type="ORF">LAZ67_23001144</name>
</gene>
<keyword evidence="1" id="KW-0863">Zinc-finger</keyword>
<dbReference type="SUPFAM" id="SSF57756">
    <property type="entry name" value="Retrovirus zinc finger-like domains"/>
    <property type="match status" value="1"/>
</dbReference>
<evidence type="ECO:0000313" key="4">
    <source>
        <dbReference type="Proteomes" id="UP001235939"/>
    </source>
</evidence>
<dbReference type="SMART" id="SM00343">
    <property type="entry name" value="ZnF_C2HC"/>
    <property type="match status" value="1"/>
</dbReference>
<organism evidence="3 4">
    <name type="scientific">Cordylochernes scorpioides</name>
    <dbReference type="NCBI Taxonomy" id="51811"/>
    <lineage>
        <taxon>Eukaryota</taxon>
        <taxon>Metazoa</taxon>
        <taxon>Ecdysozoa</taxon>
        <taxon>Arthropoda</taxon>
        <taxon>Chelicerata</taxon>
        <taxon>Arachnida</taxon>
        <taxon>Pseudoscorpiones</taxon>
        <taxon>Cheliferoidea</taxon>
        <taxon>Chernetidae</taxon>
        <taxon>Cordylochernes</taxon>
    </lineage>
</organism>
<dbReference type="PROSITE" id="PS50158">
    <property type="entry name" value="ZF_CCHC"/>
    <property type="match status" value="1"/>
</dbReference>
<dbReference type="Proteomes" id="UP001235939">
    <property type="component" value="Chromosome 23"/>
</dbReference>
<evidence type="ECO:0000313" key="3">
    <source>
        <dbReference type="EMBL" id="UYV83475.1"/>
    </source>
</evidence>
<feature type="domain" description="CCHC-type" evidence="2">
    <location>
        <begin position="146"/>
        <end position="161"/>
    </location>
</feature>
<keyword evidence="1" id="KW-0479">Metal-binding</keyword>
<dbReference type="InterPro" id="IPR001878">
    <property type="entry name" value="Znf_CCHC"/>
</dbReference>
<dbReference type="EMBL" id="CP092885">
    <property type="protein sequence ID" value="UYV83475.1"/>
    <property type="molecule type" value="Genomic_DNA"/>
</dbReference>
<sequence length="246" mass="29026">MDDETKLGHLIKGVAEDLYQILLAKDVKNVEQFLKECRKIELLKKKRIVVKKFERLKNVAPIDYEEEDISSLIRRIRDLAQPMSSPDTLEDIIREEHQYLKDLQSRQETNPGHSRCMNDLKELTYASIPSLPKSQQWRTPDDRPLCFLCGKPGHVVRYCRERRQAFTDARTRRESRRPTSLVSTKKTLEYLQLISLGIIYLILGEEDLQDADHQDRMLEGTAAHLQGEWRETRSSDLYRRYGRRRE</sequence>
<evidence type="ECO:0000259" key="2">
    <source>
        <dbReference type="PROSITE" id="PS50158"/>
    </source>
</evidence>
<name>A0ABY6LVA3_9ARAC</name>
<reference evidence="3 4" key="1">
    <citation type="submission" date="2022-03" db="EMBL/GenBank/DDBJ databases">
        <title>A chromosomal length assembly of Cordylochernes scorpioides.</title>
        <authorList>
            <person name="Zeh D."/>
            <person name="Zeh J."/>
        </authorList>
    </citation>
    <scope>NUCLEOTIDE SEQUENCE [LARGE SCALE GENOMIC DNA]</scope>
    <source>
        <strain evidence="3">IN4F17</strain>
        <tissue evidence="3">Whole Body</tissue>
    </source>
</reference>
<proteinExistence type="predicted"/>
<protein>
    <recommendedName>
        <fullName evidence="2">CCHC-type domain-containing protein</fullName>
    </recommendedName>
</protein>
<accession>A0ABY6LVA3</accession>
<dbReference type="Gene3D" id="4.10.60.10">
    <property type="entry name" value="Zinc finger, CCHC-type"/>
    <property type="match status" value="1"/>
</dbReference>
<keyword evidence="1" id="KW-0862">Zinc</keyword>
<keyword evidence="4" id="KW-1185">Reference proteome</keyword>
<dbReference type="InterPro" id="IPR036875">
    <property type="entry name" value="Znf_CCHC_sf"/>
</dbReference>